<gene>
    <name evidence="1" type="ORF">GLOINDRAFT_25045</name>
</gene>
<organism evidence="1">
    <name type="scientific">Rhizophagus irregularis (strain DAOM 181602 / DAOM 197198 / MUCL 43194)</name>
    <name type="common">Arbuscular mycorrhizal fungus</name>
    <name type="synonym">Glomus intraradices</name>
    <dbReference type="NCBI Taxonomy" id="747089"/>
    <lineage>
        <taxon>Eukaryota</taxon>
        <taxon>Fungi</taxon>
        <taxon>Fungi incertae sedis</taxon>
        <taxon>Mucoromycota</taxon>
        <taxon>Glomeromycotina</taxon>
        <taxon>Glomeromycetes</taxon>
        <taxon>Glomerales</taxon>
        <taxon>Glomeraceae</taxon>
        <taxon>Rhizophagus</taxon>
    </lineage>
</organism>
<dbReference type="HOGENOM" id="CLU_2293143_0_0_1"/>
<evidence type="ECO:0000313" key="1">
    <source>
        <dbReference type="EMBL" id="ESA14352.1"/>
    </source>
</evidence>
<dbReference type="AlphaFoldDB" id="U9U3S4"/>
<name>U9U3S4_RHIID</name>
<accession>U9U3S4</accession>
<dbReference type="EMBL" id="KI282991">
    <property type="protein sequence ID" value="ESA14352.1"/>
    <property type="molecule type" value="Genomic_DNA"/>
</dbReference>
<protein>
    <submittedName>
        <fullName evidence="1">Uncharacterized protein</fullName>
    </submittedName>
</protein>
<sequence>MDSKYDLNNDRAPVLVFVAENNSGSGTPLAFEKLNRTIEVNYSGVQTVVNFVECLYGVKLKRENITENTGKLQFEAGLAILFDMKSIEEVSITGVFVFNCL</sequence>
<reference evidence="1" key="1">
    <citation type="submission" date="2013-07" db="EMBL/GenBank/DDBJ databases">
        <title>The genome of an arbuscular mycorrhizal fungus provides insights into the evolution of the oldest plant symbiosis.</title>
        <authorList>
            <consortium name="DOE Joint Genome Institute"/>
            <person name="Tisserant E."/>
            <person name="Malbreil M."/>
            <person name="Kuo A."/>
            <person name="Kohler A."/>
            <person name="Symeonidi A."/>
            <person name="Balestrini R."/>
            <person name="Charron P."/>
            <person name="Duensing N."/>
            <person name="Frei-dit-Frey N."/>
            <person name="Gianinazzi-Pearson V."/>
            <person name="Gilbert B."/>
            <person name="Handa Y."/>
            <person name="Hijri M."/>
            <person name="Kaul R."/>
            <person name="Kawaguchi M."/>
            <person name="Krajinski F."/>
            <person name="Lammers P."/>
            <person name="Lapierre D."/>
            <person name="Masclaux F.G."/>
            <person name="Murat C."/>
            <person name="Morin E."/>
            <person name="Ndikumana S."/>
            <person name="Pagni M."/>
            <person name="Petitpierre D."/>
            <person name="Requena N."/>
            <person name="Rosikiewicz P."/>
            <person name="Riley R."/>
            <person name="Saito K."/>
            <person name="San Clemente H."/>
            <person name="Shapiro H."/>
            <person name="van Tuinen D."/>
            <person name="Becard G."/>
            <person name="Bonfante P."/>
            <person name="Paszkowski U."/>
            <person name="Shachar-Hill Y."/>
            <person name="Young J.P."/>
            <person name="Sanders I.R."/>
            <person name="Henrissat B."/>
            <person name="Rensing S.A."/>
            <person name="Grigoriev I.V."/>
            <person name="Corradi N."/>
            <person name="Roux C."/>
            <person name="Martin F."/>
        </authorList>
    </citation>
    <scope>NUCLEOTIDE SEQUENCE</scope>
    <source>
        <strain evidence="1">DAOM 197198</strain>
    </source>
</reference>
<proteinExistence type="predicted"/>